<dbReference type="Proteomes" id="UP000245667">
    <property type="component" value="Unassembled WGS sequence"/>
</dbReference>
<evidence type="ECO:0000313" key="6">
    <source>
        <dbReference type="EMBL" id="PWK21239.1"/>
    </source>
</evidence>
<dbReference type="EMBL" id="QGGQ01000013">
    <property type="protein sequence ID" value="PWK21239.1"/>
    <property type="molecule type" value="Genomic_DNA"/>
</dbReference>
<dbReference type="PANTHER" id="PTHR46496">
    <property type="match status" value="1"/>
</dbReference>
<dbReference type="Pfam" id="PF01494">
    <property type="entry name" value="FAD_binding_3"/>
    <property type="match status" value="1"/>
</dbReference>
<evidence type="ECO:0000313" key="7">
    <source>
        <dbReference type="Proteomes" id="UP000245667"/>
    </source>
</evidence>
<dbReference type="Gene3D" id="3.50.50.60">
    <property type="entry name" value="FAD/NAD(P)-binding domain"/>
    <property type="match status" value="1"/>
</dbReference>
<keyword evidence="2" id="KW-0285">Flavoprotein</keyword>
<evidence type="ECO:0000256" key="3">
    <source>
        <dbReference type="ARBA" id="ARBA00022827"/>
    </source>
</evidence>
<proteinExistence type="predicted"/>
<accession>A0A316DVL2</accession>
<evidence type="ECO:0000259" key="5">
    <source>
        <dbReference type="Pfam" id="PF01494"/>
    </source>
</evidence>
<keyword evidence="4" id="KW-0560">Oxidoreductase</keyword>
<sequence>MCLAESKRQFAPVLFIAQRLAVIQKKHMKYSIIGAGIGGLTTALAFEKKGIDYHIFEKAFELSEVGAGIWLAPNALQVLEHLEILEDIKEKGNSIDRITISKADLNPLSDNFQDNIKKEFGFSTIAIHRAELQKLLFNKIPKEKISLGKGFQSFEKLNDDSIKIKFDDNSEFLTDFLIGADGINSKVRKQLFPNSKTRFSEQTCWRGVANIKLNKEFENRGIELWGNQIRFGISKIARNKVYWFAVAIDKPNQKDDESLIKQKLLKMFSNFHPLVRELISATSEINILRNDIYDLEPLENWHKGNVCLIGDAGHATTPNMGQGGAQAIEDAYYLSNLIKSNINENIFKLFQQKRQSKVNTIVKQSWTTGKMAHWRYGKNFRNFLLKNLPKKILENKMMEMYQIEKVL</sequence>
<reference evidence="6 7" key="1">
    <citation type="submission" date="2018-05" db="EMBL/GenBank/DDBJ databases">
        <title>Genomic Encyclopedia of Archaeal and Bacterial Type Strains, Phase II (KMG-II): from individual species to whole genera.</title>
        <authorList>
            <person name="Goeker M."/>
        </authorList>
    </citation>
    <scope>NUCLEOTIDE SEQUENCE [LARGE SCALE GENOMIC DNA]</scope>
    <source>
        <strain evidence="6 7">DSM 23514</strain>
    </source>
</reference>
<comment type="caution">
    <text evidence="6">The sequence shown here is derived from an EMBL/GenBank/DDBJ whole genome shotgun (WGS) entry which is preliminary data.</text>
</comment>
<dbReference type="InterPro" id="IPR002938">
    <property type="entry name" value="FAD-bd"/>
</dbReference>
<protein>
    <submittedName>
        <fullName evidence="6">2-polyprenyl-6-methoxyphenol hydroxylase-like FAD-dependent oxidoreductase</fullName>
    </submittedName>
</protein>
<comment type="cofactor">
    <cofactor evidence="1">
        <name>FAD</name>
        <dbReference type="ChEBI" id="CHEBI:57692"/>
    </cofactor>
</comment>
<dbReference type="GO" id="GO:0071949">
    <property type="term" value="F:FAD binding"/>
    <property type="evidence" value="ECO:0007669"/>
    <property type="project" value="InterPro"/>
</dbReference>
<evidence type="ECO:0000256" key="4">
    <source>
        <dbReference type="ARBA" id="ARBA00023002"/>
    </source>
</evidence>
<name>A0A316DVL2_9FLAO</name>
<feature type="domain" description="FAD-binding" evidence="5">
    <location>
        <begin position="32"/>
        <end position="345"/>
    </location>
</feature>
<dbReference type="AlphaFoldDB" id="A0A316DVL2"/>
<gene>
    <name evidence="6" type="ORF">LX92_04040</name>
</gene>
<dbReference type="SUPFAM" id="SSF51905">
    <property type="entry name" value="FAD/NAD(P)-binding domain"/>
    <property type="match status" value="1"/>
</dbReference>
<dbReference type="PANTHER" id="PTHR46496:SF1">
    <property type="entry name" value="ZEAXANTHIN EPOXIDASE, CHLOROPLASTIC"/>
    <property type="match status" value="1"/>
</dbReference>
<dbReference type="PRINTS" id="PR00420">
    <property type="entry name" value="RNGMNOXGNASE"/>
</dbReference>
<dbReference type="InterPro" id="IPR036188">
    <property type="entry name" value="FAD/NAD-bd_sf"/>
</dbReference>
<dbReference type="GO" id="GO:0016491">
    <property type="term" value="F:oxidoreductase activity"/>
    <property type="evidence" value="ECO:0007669"/>
    <property type="project" value="UniProtKB-KW"/>
</dbReference>
<evidence type="ECO:0000256" key="1">
    <source>
        <dbReference type="ARBA" id="ARBA00001974"/>
    </source>
</evidence>
<keyword evidence="3" id="KW-0274">FAD</keyword>
<evidence type="ECO:0000256" key="2">
    <source>
        <dbReference type="ARBA" id="ARBA00022630"/>
    </source>
</evidence>
<organism evidence="6 7">
    <name type="scientific">Maribacter polysiphoniae</name>
    <dbReference type="NCBI Taxonomy" id="429344"/>
    <lineage>
        <taxon>Bacteria</taxon>
        <taxon>Pseudomonadati</taxon>
        <taxon>Bacteroidota</taxon>
        <taxon>Flavobacteriia</taxon>
        <taxon>Flavobacteriales</taxon>
        <taxon>Flavobacteriaceae</taxon>
        <taxon>Maribacter</taxon>
    </lineage>
</organism>